<dbReference type="Proteomes" id="UP000219111">
    <property type="component" value="Unassembled WGS sequence"/>
</dbReference>
<dbReference type="GO" id="GO:0000155">
    <property type="term" value="F:phosphorelay sensor kinase activity"/>
    <property type="evidence" value="ECO:0007669"/>
    <property type="project" value="InterPro"/>
</dbReference>
<dbReference type="InterPro" id="IPR036890">
    <property type="entry name" value="HATPase_C_sf"/>
</dbReference>
<keyword evidence="4" id="KW-1185">Reference proteome</keyword>
<evidence type="ECO:0000259" key="2">
    <source>
        <dbReference type="SMART" id="SM00387"/>
    </source>
</evidence>
<dbReference type="SUPFAM" id="SSF55874">
    <property type="entry name" value="ATPase domain of HSP90 chaperone/DNA topoisomerase II/histidine kinase"/>
    <property type="match status" value="1"/>
</dbReference>
<dbReference type="AlphaFoldDB" id="A0A285SSX7"/>
<dbReference type="InterPro" id="IPR003594">
    <property type="entry name" value="HATPase_dom"/>
</dbReference>
<name>A0A285SSX7_9RHOB</name>
<dbReference type="InterPro" id="IPR050640">
    <property type="entry name" value="Bact_2-comp_sensor_kinase"/>
</dbReference>
<feature type="domain" description="Histidine kinase/HSP90-like ATPase" evidence="2">
    <location>
        <begin position="345"/>
        <end position="455"/>
    </location>
</feature>
<proteinExistence type="predicted"/>
<dbReference type="Pfam" id="PF02518">
    <property type="entry name" value="HATPase_c"/>
    <property type="match status" value="1"/>
</dbReference>
<reference evidence="4" key="1">
    <citation type="submission" date="2017-08" db="EMBL/GenBank/DDBJ databases">
        <authorList>
            <person name="Varghese N."/>
            <person name="Submissions S."/>
        </authorList>
    </citation>
    <scope>NUCLEOTIDE SEQUENCE [LARGE SCALE GENOMIC DNA]</scope>
    <source>
        <strain evidence="4">JA276</strain>
    </source>
</reference>
<dbReference type="PANTHER" id="PTHR34220">
    <property type="entry name" value="SENSOR HISTIDINE KINASE YPDA"/>
    <property type="match status" value="1"/>
</dbReference>
<dbReference type="Pfam" id="PF10114">
    <property type="entry name" value="PocR"/>
    <property type="match status" value="1"/>
</dbReference>
<gene>
    <name evidence="3" type="ORF">SAMN05877831_107121</name>
</gene>
<dbReference type="Pfam" id="PF06580">
    <property type="entry name" value="His_kinase"/>
    <property type="match status" value="1"/>
</dbReference>
<sequence length="460" mass="51136">MGSGIPFGHPAGSVQEVLSFGAGGARLASESGVPVDPARRAEKAARRRKLADLMSTEMLQKVQDNFSAAVGVAMVIVDPEGVPVTKPSGFSAFCQAVRSRPEWRERCFHCDAVGGRTALSTGDPAIYKCHCRLVDFAAPIIMRGEYLGAVICGQVKLAENDSPGLVDLSNIFPTEGSWSEDPALLDMHGKIGEITYERLRSAAYSLYYIASHIVEESYSNNVTQELYAKNLRLAEESQRRAELERLLREAELQALSYQVNPHFLFNVLNTIGRLALVEGAPETETTVHAFADMMRYILKRSGSQFVPLRTELDHVRNYLYLLKIRLGDRFNFHVDPTEEFDRVMCPFMVLHPVVENCINYAIEPMESGGLIEVSLYRDGTDVIVDVVDNGPGISAERRIEVLRGEADHGGRKSIGLYNIHARMEHYFGDSHGLEIVSPFRQGRGTLVRLRIPQDFDPCAF</sequence>
<dbReference type="InterPro" id="IPR018771">
    <property type="entry name" value="PocR_dom"/>
</dbReference>
<keyword evidence="3" id="KW-0418">Kinase</keyword>
<dbReference type="InterPro" id="IPR010559">
    <property type="entry name" value="Sig_transdc_His_kin_internal"/>
</dbReference>
<dbReference type="SMART" id="SM00387">
    <property type="entry name" value="HATPase_c"/>
    <property type="match status" value="1"/>
</dbReference>
<dbReference type="EMBL" id="OBMT01000007">
    <property type="protein sequence ID" value="SOC09417.1"/>
    <property type="molecule type" value="Genomic_DNA"/>
</dbReference>
<dbReference type="RefSeq" id="WP_245860954.1">
    <property type="nucleotide sequence ID" value="NZ_OBMT01000007.1"/>
</dbReference>
<feature type="coiled-coil region" evidence="1">
    <location>
        <begin position="233"/>
        <end position="260"/>
    </location>
</feature>
<evidence type="ECO:0000313" key="3">
    <source>
        <dbReference type="EMBL" id="SOC09417.1"/>
    </source>
</evidence>
<organism evidence="3 4">
    <name type="scientific">Rhodobacter maris</name>
    <dbReference type="NCBI Taxonomy" id="446682"/>
    <lineage>
        <taxon>Bacteria</taxon>
        <taxon>Pseudomonadati</taxon>
        <taxon>Pseudomonadota</taxon>
        <taxon>Alphaproteobacteria</taxon>
        <taxon>Rhodobacterales</taxon>
        <taxon>Rhodobacter group</taxon>
        <taxon>Rhodobacter</taxon>
    </lineage>
</organism>
<accession>A0A285SSX7</accession>
<dbReference type="GO" id="GO:0016020">
    <property type="term" value="C:membrane"/>
    <property type="evidence" value="ECO:0007669"/>
    <property type="project" value="InterPro"/>
</dbReference>
<dbReference type="PANTHER" id="PTHR34220:SF7">
    <property type="entry name" value="SENSOR HISTIDINE KINASE YPDA"/>
    <property type="match status" value="1"/>
</dbReference>
<evidence type="ECO:0000256" key="1">
    <source>
        <dbReference type="SAM" id="Coils"/>
    </source>
</evidence>
<keyword evidence="1" id="KW-0175">Coiled coil</keyword>
<keyword evidence="3" id="KW-0808">Transferase</keyword>
<evidence type="ECO:0000313" key="4">
    <source>
        <dbReference type="Proteomes" id="UP000219111"/>
    </source>
</evidence>
<protein>
    <submittedName>
        <fullName evidence="3">Histidine kinase/DNA gyrase B/HSP90-like ATPase</fullName>
    </submittedName>
</protein>
<dbReference type="Gene3D" id="3.30.565.10">
    <property type="entry name" value="Histidine kinase-like ATPase, C-terminal domain"/>
    <property type="match status" value="1"/>
</dbReference>